<organism evidence="1 2">
    <name type="scientific">Folsomia candida</name>
    <name type="common">Springtail</name>
    <dbReference type="NCBI Taxonomy" id="158441"/>
    <lineage>
        <taxon>Eukaryota</taxon>
        <taxon>Metazoa</taxon>
        <taxon>Ecdysozoa</taxon>
        <taxon>Arthropoda</taxon>
        <taxon>Hexapoda</taxon>
        <taxon>Collembola</taxon>
        <taxon>Entomobryomorpha</taxon>
        <taxon>Isotomoidea</taxon>
        <taxon>Isotomidae</taxon>
        <taxon>Proisotominae</taxon>
        <taxon>Folsomia</taxon>
    </lineage>
</organism>
<comment type="caution">
    <text evidence="1">The sequence shown here is derived from an EMBL/GenBank/DDBJ whole genome shotgun (WGS) entry which is preliminary data.</text>
</comment>
<gene>
    <name evidence="1" type="ORF">Fcan01_26120</name>
</gene>
<proteinExistence type="predicted"/>
<keyword evidence="2" id="KW-1185">Reference proteome</keyword>
<accession>A0A226D476</accession>
<sequence length="152" mass="16243">MSSGFPNVRLVSQLEVGAISRSPVMPVASCHLYCGRRNKGGMMPCVGMPDNSVLVLSGRNGEGETNLVHGSGIVELRCGRFSSKDCDCAKQSTLVPEADGELRSGADWSAIHAKISHHFDGMSRHSPEGVAFQKRSAQVGFKQAVLERDSGK</sequence>
<reference evidence="1 2" key="1">
    <citation type="submission" date="2015-12" db="EMBL/GenBank/DDBJ databases">
        <title>The genome of Folsomia candida.</title>
        <authorList>
            <person name="Faddeeva A."/>
            <person name="Derks M.F."/>
            <person name="Anvar Y."/>
            <person name="Smit S."/>
            <person name="Van Straalen N."/>
            <person name="Roelofs D."/>
        </authorList>
    </citation>
    <scope>NUCLEOTIDE SEQUENCE [LARGE SCALE GENOMIC DNA]</scope>
    <source>
        <strain evidence="1 2">VU population</strain>
        <tissue evidence="1">Whole body</tissue>
    </source>
</reference>
<name>A0A226D476_FOLCA</name>
<evidence type="ECO:0000313" key="1">
    <source>
        <dbReference type="EMBL" id="OXA39066.1"/>
    </source>
</evidence>
<protein>
    <submittedName>
        <fullName evidence="1">Uncharacterized protein</fullName>
    </submittedName>
</protein>
<dbReference type="Proteomes" id="UP000198287">
    <property type="component" value="Unassembled WGS sequence"/>
</dbReference>
<dbReference type="AlphaFoldDB" id="A0A226D476"/>
<evidence type="ECO:0000313" key="2">
    <source>
        <dbReference type="Proteomes" id="UP000198287"/>
    </source>
</evidence>
<dbReference type="EMBL" id="LNIX01000041">
    <property type="protein sequence ID" value="OXA39066.1"/>
    <property type="molecule type" value="Genomic_DNA"/>
</dbReference>